<evidence type="ECO:0000313" key="1">
    <source>
        <dbReference type="EMBL" id="SON53107.1"/>
    </source>
</evidence>
<sequence length="375" mass="39660">MNDNFTYLEGLANQAKLDFSAKTVNIDCSADAQALRTYLLSVQPSQFAKVKLTGVCEGDSKGELAITRSDIWIEGGEISAQVLVRGKQDVSFADVSFTSNLKPEFWIDGGGSAYLQNPVFTAGANPVVTANSALAYRGDVTGINFYANQASRPFFFSPTGTASSVRLEIGAAMEFGGLTTTSLDANTGGSLKGTSLTADYININNGASGMVETIVANEELILKGNGALFAGNMTGKNLNVMQSSSLKTTGDVTGTELFVSYGASARIKGNATVTDFHVGSTSSARIDEKLTSTNVSVVEGSTLRTKNLAVNNNLFVRRATVKVDDEISYTTVDAGSYSDLYLNMSLSKMCADFNPAAVMAWSTLDSQSFPENCSN</sequence>
<keyword evidence="2" id="KW-1185">Reference proteome</keyword>
<dbReference type="KEGG" id="vta:B1496"/>
<dbReference type="RefSeq" id="WP_102525183.1">
    <property type="nucleotide sequence ID" value="NZ_LT960612.1"/>
</dbReference>
<evidence type="ECO:0000313" key="2">
    <source>
        <dbReference type="Proteomes" id="UP000235828"/>
    </source>
</evidence>
<accession>A0A2N8ZMK3</accession>
<dbReference type="AlphaFoldDB" id="A0A2N8ZMK3"/>
<gene>
    <name evidence="1" type="ORF">VTAP4600_B1496</name>
</gene>
<dbReference type="Proteomes" id="UP000235828">
    <property type="component" value="Chromosome B"/>
</dbReference>
<organism evidence="1 2">
    <name type="scientific">Vibrio tapetis subsp. tapetis</name>
    <dbReference type="NCBI Taxonomy" id="1671868"/>
    <lineage>
        <taxon>Bacteria</taxon>
        <taxon>Pseudomonadati</taxon>
        <taxon>Pseudomonadota</taxon>
        <taxon>Gammaproteobacteria</taxon>
        <taxon>Vibrionales</taxon>
        <taxon>Vibrionaceae</taxon>
        <taxon>Vibrio</taxon>
    </lineage>
</organism>
<proteinExistence type="predicted"/>
<protein>
    <submittedName>
        <fullName evidence="1">Uncharacterized protein</fullName>
    </submittedName>
</protein>
<reference evidence="1 2" key="1">
    <citation type="submission" date="2017-10" db="EMBL/GenBank/DDBJ databases">
        <authorList>
            <person name="Banno H."/>
            <person name="Chua N.-H."/>
        </authorList>
    </citation>
    <scope>NUCLEOTIDE SEQUENCE [LARGE SCALE GENOMIC DNA]</scope>
    <source>
        <strain evidence="1">Vibrio tapetis CECT4600</strain>
    </source>
</reference>
<dbReference type="OrthoDB" id="5869220at2"/>
<name>A0A2N8ZMK3_9VIBR</name>
<dbReference type="EMBL" id="LT960612">
    <property type="protein sequence ID" value="SON53107.1"/>
    <property type="molecule type" value="Genomic_DNA"/>
</dbReference>